<feature type="region of interest" description="Disordered" evidence="6">
    <location>
        <begin position="257"/>
        <end position="286"/>
    </location>
</feature>
<evidence type="ECO:0000313" key="9">
    <source>
        <dbReference type="Proteomes" id="UP001642484"/>
    </source>
</evidence>
<feature type="compositionally biased region" description="Low complexity" evidence="6">
    <location>
        <begin position="267"/>
        <end position="280"/>
    </location>
</feature>
<reference evidence="8 9" key="1">
    <citation type="submission" date="2024-02" db="EMBL/GenBank/DDBJ databases">
        <authorList>
            <person name="Chen Y."/>
            <person name="Shah S."/>
            <person name="Dougan E. K."/>
            <person name="Thang M."/>
            <person name="Chan C."/>
        </authorList>
    </citation>
    <scope>NUCLEOTIDE SEQUENCE [LARGE SCALE GENOMIC DNA]</scope>
</reference>
<evidence type="ECO:0000256" key="4">
    <source>
        <dbReference type="ARBA" id="ARBA00022833"/>
    </source>
</evidence>
<evidence type="ECO:0000313" key="8">
    <source>
        <dbReference type="EMBL" id="CAK9037231.1"/>
    </source>
</evidence>
<keyword evidence="4 5" id="KW-0862">Zinc</keyword>
<dbReference type="PANTHER" id="PTHR12547">
    <property type="entry name" value="CCCH ZINC FINGER/TIS11-RELATED"/>
    <property type="match status" value="1"/>
</dbReference>
<dbReference type="PROSITE" id="PS50103">
    <property type="entry name" value="ZF_C3H1"/>
    <property type="match status" value="2"/>
</dbReference>
<evidence type="ECO:0000256" key="6">
    <source>
        <dbReference type="SAM" id="MobiDB-lite"/>
    </source>
</evidence>
<evidence type="ECO:0000259" key="7">
    <source>
        <dbReference type="PROSITE" id="PS50103"/>
    </source>
</evidence>
<keyword evidence="2" id="KW-0677">Repeat</keyword>
<evidence type="ECO:0000256" key="5">
    <source>
        <dbReference type="PROSITE-ProRule" id="PRU00723"/>
    </source>
</evidence>
<accession>A0ABP0LDJ9</accession>
<evidence type="ECO:0000256" key="1">
    <source>
        <dbReference type="ARBA" id="ARBA00022723"/>
    </source>
</evidence>
<keyword evidence="3 5" id="KW-0863">Zinc-finger</keyword>
<feature type="zinc finger region" description="C3H1-type" evidence="5">
    <location>
        <begin position="22"/>
        <end position="49"/>
    </location>
</feature>
<dbReference type="SMART" id="SM00356">
    <property type="entry name" value="ZnF_C3H1"/>
    <property type="match status" value="2"/>
</dbReference>
<keyword evidence="9" id="KW-1185">Reference proteome</keyword>
<comment type="caution">
    <text evidence="8">The sequence shown here is derived from an EMBL/GenBank/DDBJ whole genome shotgun (WGS) entry which is preliminary data.</text>
</comment>
<dbReference type="Gene3D" id="4.10.1000.10">
    <property type="entry name" value="Zinc finger, CCCH-type"/>
    <property type="match status" value="2"/>
</dbReference>
<feature type="compositionally biased region" description="Basic and acidic residues" evidence="6">
    <location>
        <begin position="89"/>
        <end position="102"/>
    </location>
</feature>
<evidence type="ECO:0000256" key="3">
    <source>
        <dbReference type="ARBA" id="ARBA00022771"/>
    </source>
</evidence>
<dbReference type="InterPro" id="IPR045877">
    <property type="entry name" value="ZFP36-like"/>
</dbReference>
<name>A0ABP0LDJ9_9DINO</name>
<feature type="domain" description="C3H1-type" evidence="7">
    <location>
        <begin position="22"/>
        <end position="49"/>
    </location>
</feature>
<gene>
    <name evidence="8" type="ORF">CCMP2556_LOCUS20591</name>
</gene>
<dbReference type="InterPro" id="IPR036855">
    <property type="entry name" value="Znf_CCCH_sf"/>
</dbReference>
<dbReference type="SUPFAM" id="SSF90229">
    <property type="entry name" value="CCCH zinc finger"/>
    <property type="match status" value="2"/>
</dbReference>
<keyword evidence="1 5" id="KW-0479">Metal-binding</keyword>
<feature type="zinc finger region" description="C3H1-type" evidence="5">
    <location>
        <begin position="57"/>
        <end position="85"/>
    </location>
</feature>
<feature type="region of interest" description="Disordered" evidence="6">
    <location>
        <begin position="89"/>
        <end position="122"/>
    </location>
</feature>
<dbReference type="InterPro" id="IPR000571">
    <property type="entry name" value="Znf_CCCH"/>
</dbReference>
<dbReference type="EMBL" id="CAXAMN010012113">
    <property type="protein sequence ID" value="CAK9037231.1"/>
    <property type="molecule type" value="Genomic_DNA"/>
</dbReference>
<organism evidence="8 9">
    <name type="scientific">Durusdinium trenchii</name>
    <dbReference type="NCBI Taxonomy" id="1381693"/>
    <lineage>
        <taxon>Eukaryota</taxon>
        <taxon>Sar</taxon>
        <taxon>Alveolata</taxon>
        <taxon>Dinophyceae</taxon>
        <taxon>Suessiales</taxon>
        <taxon>Symbiodiniaceae</taxon>
        <taxon>Durusdinium</taxon>
    </lineage>
</organism>
<dbReference type="Pfam" id="PF00642">
    <property type="entry name" value="zf-CCCH"/>
    <property type="match status" value="2"/>
</dbReference>
<proteinExistence type="predicted"/>
<feature type="domain" description="C3H1-type" evidence="7">
    <location>
        <begin position="57"/>
        <end position="85"/>
    </location>
</feature>
<protein>
    <recommendedName>
        <fullName evidence="7">C3H1-type domain-containing protein</fullName>
    </recommendedName>
</protein>
<evidence type="ECO:0000256" key="2">
    <source>
        <dbReference type="ARBA" id="ARBA00022737"/>
    </source>
</evidence>
<dbReference type="PANTHER" id="PTHR12547:SF18">
    <property type="entry name" value="PROTEIN TIS11"/>
    <property type="match status" value="1"/>
</dbReference>
<dbReference type="Proteomes" id="UP001642484">
    <property type="component" value="Unassembled WGS sequence"/>
</dbReference>
<sequence>MVRREAVAPREKHSGTVRLEAFKQTRLCKFHIAGNCIRGTSCNFAHSVEQIRHQPDFSKTRLCADFMESRWCRDGDYCKFAHGEHELRPHPASKTKEQETKQSEVIQPCKSPQVATATPELQTSKSPKHVLKSSTWFDEGCTWLGSEAIPMFPWYAYVEYQFPDDLGWDTNSQFSGEWNEWNDWNEWNEWNEWNGWHERNPASSNNSTTCTESPLQGPIANPTVPDGNLIFDLGGNCAPFQSEVRVKNTFLHIDVTDSEDEDGPYTSPSLRRSPSAPSRLVMLGED</sequence>
<feature type="compositionally biased region" description="Polar residues" evidence="6">
    <location>
        <begin position="113"/>
        <end position="122"/>
    </location>
</feature>